<dbReference type="Pfam" id="PF04542">
    <property type="entry name" value="Sigma70_r2"/>
    <property type="match status" value="1"/>
</dbReference>
<dbReference type="Proteomes" id="UP000601223">
    <property type="component" value="Unassembled WGS sequence"/>
</dbReference>
<accession>A0A8J3J944</accession>
<dbReference type="NCBIfam" id="TIGR02937">
    <property type="entry name" value="sigma70-ECF"/>
    <property type="match status" value="1"/>
</dbReference>
<dbReference type="RefSeq" id="WP_203744294.1">
    <property type="nucleotide sequence ID" value="NZ_BONF01000010.1"/>
</dbReference>
<protein>
    <recommendedName>
        <fullName evidence="7">RNA polymerase sigma-70 region 2 domain-containing protein</fullName>
    </recommendedName>
</protein>
<dbReference type="SUPFAM" id="SSF88659">
    <property type="entry name" value="Sigma3 and sigma4 domains of RNA polymerase sigma factors"/>
    <property type="match status" value="1"/>
</dbReference>
<evidence type="ECO:0000256" key="4">
    <source>
        <dbReference type="ARBA" id="ARBA00023163"/>
    </source>
</evidence>
<proteinExistence type="inferred from homology"/>
<keyword evidence="2" id="KW-0805">Transcription regulation</keyword>
<dbReference type="Gene3D" id="1.10.1740.10">
    <property type="match status" value="1"/>
</dbReference>
<dbReference type="AlphaFoldDB" id="A0A8J3J944"/>
<keyword evidence="4" id="KW-0804">Transcription</keyword>
<gene>
    <name evidence="8" type="ORF">Cba03nite_19010</name>
</gene>
<evidence type="ECO:0000256" key="5">
    <source>
        <dbReference type="SAM" id="MobiDB-lite"/>
    </source>
</evidence>
<keyword evidence="9" id="KW-1185">Reference proteome</keyword>
<evidence type="ECO:0000256" key="2">
    <source>
        <dbReference type="ARBA" id="ARBA00023015"/>
    </source>
</evidence>
<evidence type="ECO:0000256" key="3">
    <source>
        <dbReference type="ARBA" id="ARBA00023082"/>
    </source>
</evidence>
<dbReference type="InterPro" id="IPR013325">
    <property type="entry name" value="RNA_pol_sigma_r2"/>
</dbReference>
<dbReference type="EMBL" id="BONF01000010">
    <property type="protein sequence ID" value="GIF80552.1"/>
    <property type="molecule type" value="Genomic_DNA"/>
</dbReference>
<keyword evidence="6" id="KW-0812">Transmembrane</keyword>
<dbReference type="GO" id="GO:0006352">
    <property type="term" value="P:DNA-templated transcription initiation"/>
    <property type="evidence" value="ECO:0007669"/>
    <property type="project" value="InterPro"/>
</dbReference>
<dbReference type="PANTHER" id="PTHR43133">
    <property type="entry name" value="RNA POLYMERASE ECF-TYPE SIGMA FACTO"/>
    <property type="match status" value="1"/>
</dbReference>
<comment type="caution">
    <text evidence="8">The sequence shown here is derived from an EMBL/GenBank/DDBJ whole genome shotgun (WGS) entry which is preliminary data.</text>
</comment>
<feature type="domain" description="RNA polymerase sigma-70 region 2" evidence="7">
    <location>
        <begin position="8"/>
        <end position="73"/>
    </location>
</feature>
<sequence>MQDLDEAYRAYAPRLLAYCTALLRDRDAAADAVQDAFLTVAAKQHQLRDPARFEAWLYAVARNNCRAQQRVRGRQVAFDFDETPAGTLDDPAAAVRAAEVRELVHAAASGLGEADREIVELAIRHSLSPATLSVVLDLPVNHVHARLSRARGQLERAIGALLLARYGRVDCPELAGLLDGWDGRLDPLTRKRISRHSEACERCATRRGVLASPASLLAGYASLPFVAVSAMDPARFLSAPPPRPRPQSGRRLVKVVVPVLAVALLGGALALAAGRDERVSSGSPSAFSIVSQASPSALPTPQPAVGSPGGPGVKVRESSRALPSPVAAFTVAVTDKAATCTTASNTYKLHVEIVTSADFGSARLHWIEGSWPRRSLPIEATGPRSGEVTKVLLKDPAEWWVEAVAADGRTAKTARGFVRSPCL</sequence>
<evidence type="ECO:0000259" key="7">
    <source>
        <dbReference type="Pfam" id="PF04542"/>
    </source>
</evidence>
<comment type="similarity">
    <text evidence="1">Belongs to the sigma-70 factor family. ECF subfamily.</text>
</comment>
<name>A0A8J3J944_9ACTN</name>
<feature type="region of interest" description="Disordered" evidence="5">
    <location>
        <begin position="292"/>
        <end position="317"/>
    </location>
</feature>
<dbReference type="InterPro" id="IPR014284">
    <property type="entry name" value="RNA_pol_sigma-70_dom"/>
</dbReference>
<evidence type="ECO:0000256" key="6">
    <source>
        <dbReference type="SAM" id="Phobius"/>
    </source>
</evidence>
<evidence type="ECO:0000313" key="9">
    <source>
        <dbReference type="Proteomes" id="UP000601223"/>
    </source>
</evidence>
<organism evidence="8 9">
    <name type="scientific">Catellatospora bangladeshensis</name>
    <dbReference type="NCBI Taxonomy" id="310355"/>
    <lineage>
        <taxon>Bacteria</taxon>
        <taxon>Bacillati</taxon>
        <taxon>Actinomycetota</taxon>
        <taxon>Actinomycetes</taxon>
        <taxon>Micromonosporales</taxon>
        <taxon>Micromonosporaceae</taxon>
        <taxon>Catellatospora</taxon>
    </lineage>
</organism>
<dbReference type="InterPro" id="IPR013324">
    <property type="entry name" value="RNA_pol_sigma_r3/r4-like"/>
</dbReference>
<evidence type="ECO:0000313" key="8">
    <source>
        <dbReference type="EMBL" id="GIF80552.1"/>
    </source>
</evidence>
<reference evidence="8 9" key="1">
    <citation type="submission" date="2021-01" db="EMBL/GenBank/DDBJ databases">
        <title>Whole genome shotgun sequence of Catellatospora bangladeshensis NBRC 107357.</title>
        <authorList>
            <person name="Komaki H."/>
            <person name="Tamura T."/>
        </authorList>
    </citation>
    <scope>NUCLEOTIDE SEQUENCE [LARGE SCALE GENOMIC DNA]</scope>
    <source>
        <strain evidence="8 9">NBRC 107357</strain>
    </source>
</reference>
<dbReference type="InterPro" id="IPR039425">
    <property type="entry name" value="RNA_pol_sigma-70-like"/>
</dbReference>
<keyword evidence="6" id="KW-1133">Transmembrane helix</keyword>
<dbReference type="Gene3D" id="1.10.10.10">
    <property type="entry name" value="Winged helix-like DNA-binding domain superfamily/Winged helix DNA-binding domain"/>
    <property type="match status" value="1"/>
</dbReference>
<keyword evidence="3" id="KW-0731">Sigma factor</keyword>
<dbReference type="SUPFAM" id="SSF88946">
    <property type="entry name" value="Sigma2 domain of RNA polymerase sigma factors"/>
    <property type="match status" value="1"/>
</dbReference>
<feature type="transmembrane region" description="Helical" evidence="6">
    <location>
        <begin position="252"/>
        <end position="273"/>
    </location>
</feature>
<dbReference type="PANTHER" id="PTHR43133:SF51">
    <property type="entry name" value="RNA POLYMERASE SIGMA FACTOR"/>
    <property type="match status" value="1"/>
</dbReference>
<dbReference type="InterPro" id="IPR036388">
    <property type="entry name" value="WH-like_DNA-bd_sf"/>
</dbReference>
<keyword evidence="6" id="KW-0472">Membrane</keyword>
<evidence type="ECO:0000256" key="1">
    <source>
        <dbReference type="ARBA" id="ARBA00010641"/>
    </source>
</evidence>
<dbReference type="InterPro" id="IPR007627">
    <property type="entry name" value="RNA_pol_sigma70_r2"/>
</dbReference>
<dbReference type="GO" id="GO:0016987">
    <property type="term" value="F:sigma factor activity"/>
    <property type="evidence" value="ECO:0007669"/>
    <property type="project" value="UniProtKB-KW"/>
</dbReference>